<evidence type="ECO:0000313" key="2">
    <source>
        <dbReference type="Proteomes" id="UP001199206"/>
    </source>
</evidence>
<name>A0ABS8HJ87_9XANT</name>
<gene>
    <name evidence="1" type="ORF">LL965_17470</name>
</gene>
<sequence length="59" mass="6342">MSATLITFPPARIVRQHPSPAPSRVDAIVAVLERLASDPTTALARRIQQRCAVTTGTCE</sequence>
<dbReference type="RefSeq" id="WP_152527272.1">
    <property type="nucleotide sequence ID" value="NZ_CAWLZN010000001.1"/>
</dbReference>
<evidence type="ECO:0000313" key="1">
    <source>
        <dbReference type="EMBL" id="MCC4621774.1"/>
    </source>
</evidence>
<reference evidence="1 2" key="1">
    <citation type="submission" date="2021-10" db="EMBL/GenBank/DDBJ databases">
        <title>Genome sequencing of Xanthomonas strains from NCPPB.</title>
        <authorList>
            <person name="Hussein R."/>
            <person name="Harrison J."/>
            <person name="Studholme D.J."/>
            <person name="Vicente J."/>
            <person name="Grant M."/>
        </authorList>
    </citation>
    <scope>NUCLEOTIDE SEQUENCE [LARGE SCALE GENOMIC DNA]</scope>
    <source>
        <strain evidence="1 2">NCPPB 101</strain>
    </source>
</reference>
<keyword evidence="2" id="KW-1185">Reference proteome</keyword>
<proteinExistence type="predicted"/>
<comment type="caution">
    <text evidence="1">The sequence shown here is derived from an EMBL/GenBank/DDBJ whole genome shotgun (WGS) entry which is preliminary data.</text>
</comment>
<organism evidence="1 2">
    <name type="scientific">Xanthomonas cassavae CFBP 4642</name>
    <dbReference type="NCBI Taxonomy" id="1219375"/>
    <lineage>
        <taxon>Bacteria</taxon>
        <taxon>Pseudomonadati</taxon>
        <taxon>Pseudomonadota</taxon>
        <taxon>Gammaproteobacteria</taxon>
        <taxon>Lysobacterales</taxon>
        <taxon>Lysobacteraceae</taxon>
        <taxon>Xanthomonas</taxon>
    </lineage>
</organism>
<dbReference type="Proteomes" id="UP001199206">
    <property type="component" value="Unassembled WGS sequence"/>
</dbReference>
<dbReference type="EMBL" id="JAJGQJ010000052">
    <property type="protein sequence ID" value="MCC4621774.1"/>
    <property type="molecule type" value="Genomic_DNA"/>
</dbReference>
<protein>
    <submittedName>
        <fullName evidence="1">Uncharacterized protein</fullName>
    </submittedName>
</protein>
<accession>A0ABS8HJ87</accession>